<keyword evidence="1" id="KW-0472">Membrane</keyword>
<dbReference type="OrthoDB" id="6269932at2"/>
<proteinExistence type="predicted"/>
<organism evidence="2 4">
    <name type="scientific">Photobacterium aphoticum</name>
    <dbReference type="NCBI Taxonomy" id="754436"/>
    <lineage>
        <taxon>Bacteria</taxon>
        <taxon>Pseudomonadati</taxon>
        <taxon>Pseudomonadota</taxon>
        <taxon>Gammaproteobacteria</taxon>
        <taxon>Vibrionales</taxon>
        <taxon>Vibrionaceae</taxon>
        <taxon>Photobacterium</taxon>
    </lineage>
</organism>
<comment type="caution">
    <text evidence="2">The sequence shown here is derived from an EMBL/GenBank/DDBJ whole genome shotgun (WGS) entry which is preliminary data.</text>
</comment>
<dbReference type="STRING" id="754436.JCM19237_4578"/>
<dbReference type="EMBL" id="BBMN01000015">
    <property type="protein sequence ID" value="GAL07162.1"/>
    <property type="molecule type" value="Genomic_DNA"/>
</dbReference>
<protein>
    <recommendedName>
        <fullName evidence="6">DUF2069 domain-containing protein</fullName>
    </recommendedName>
</protein>
<dbReference type="eggNOG" id="ENOG5033HXQ">
    <property type="taxonomic scope" value="Bacteria"/>
</dbReference>
<dbReference type="EMBL" id="LDOV01000003">
    <property type="protein sequence ID" value="KLV02791.1"/>
    <property type="molecule type" value="Genomic_DNA"/>
</dbReference>
<dbReference type="Proteomes" id="UP000036426">
    <property type="component" value="Unassembled WGS sequence"/>
</dbReference>
<keyword evidence="5" id="KW-1185">Reference proteome</keyword>
<evidence type="ECO:0000313" key="2">
    <source>
        <dbReference type="EMBL" id="GAL07162.1"/>
    </source>
</evidence>
<gene>
    <name evidence="3" type="ORF">ABT58_01670</name>
    <name evidence="2" type="ORF">JCM19237_4578</name>
</gene>
<evidence type="ECO:0000313" key="5">
    <source>
        <dbReference type="Proteomes" id="UP000036426"/>
    </source>
</evidence>
<dbReference type="RefSeq" id="WP_047872627.1">
    <property type="nucleotide sequence ID" value="NZ_BMYC01000002.1"/>
</dbReference>
<evidence type="ECO:0000256" key="1">
    <source>
        <dbReference type="SAM" id="Phobius"/>
    </source>
</evidence>
<accession>A0A090RI04</accession>
<dbReference type="AlphaFoldDB" id="A0A090RI04"/>
<evidence type="ECO:0000313" key="3">
    <source>
        <dbReference type="EMBL" id="KLV02791.1"/>
    </source>
</evidence>
<reference evidence="2 4" key="1">
    <citation type="journal article" date="2014" name="Genome Announc.">
        <title>Draft Genome Sequences of Two Vibrionaceae Species, Vibrio ponticus C121 and Photobacterium aphoticum C119, Isolated as Coral Reef Microbiota.</title>
        <authorList>
            <person name="Al-saari N."/>
            <person name="Meirelles P.M."/>
            <person name="Mino S."/>
            <person name="Suda W."/>
            <person name="Oshima K."/>
            <person name="Hattori M."/>
            <person name="Ohkuma M."/>
            <person name="Thompson F.L."/>
            <person name="Gomez-Gil B."/>
            <person name="Sawabe T."/>
            <person name="Sawabe T."/>
        </authorList>
    </citation>
    <scope>NUCLEOTIDE SEQUENCE [LARGE SCALE GENOMIC DNA]</scope>
    <source>
        <strain evidence="2 4">JCM 19237</strain>
    </source>
</reference>
<name>A0A090RI04_9GAMM</name>
<dbReference type="PATRIC" id="fig|754436.4.peg.350"/>
<keyword evidence="1" id="KW-1133">Transmembrane helix</keyword>
<reference evidence="3 5" key="2">
    <citation type="submission" date="2015-05" db="EMBL/GenBank/DDBJ databases">
        <title>Photobacterium galathea sp. nov.</title>
        <authorList>
            <person name="Machado H."/>
            <person name="Gram L."/>
        </authorList>
    </citation>
    <scope>NUCLEOTIDE SEQUENCE [LARGE SCALE GENOMIC DNA]</scope>
    <source>
        <strain evidence="3 5">DSM 25995</strain>
    </source>
</reference>
<sequence>MWWRMMPVVLSSWVFAAHFLRMGALLPVALFVMSPLLLVIRHRVIPRLMSGLLLVMAIGWLVVTYDMVMMRLMLGQDWLRMAAIMTGVVCFTLASMCCFQTKKAQQFYRP</sequence>
<evidence type="ECO:0000313" key="4">
    <source>
        <dbReference type="Proteomes" id="UP000029227"/>
    </source>
</evidence>
<feature type="transmembrane region" description="Helical" evidence="1">
    <location>
        <begin position="78"/>
        <end position="99"/>
    </location>
</feature>
<evidence type="ECO:0008006" key="6">
    <source>
        <dbReference type="Google" id="ProtNLM"/>
    </source>
</evidence>
<feature type="transmembrane region" description="Helical" evidence="1">
    <location>
        <begin position="52"/>
        <end position="72"/>
    </location>
</feature>
<dbReference type="Proteomes" id="UP000029227">
    <property type="component" value="Unassembled WGS sequence"/>
</dbReference>
<keyword evidence="1" id="KW-0812">Transmembrane</keyword>
<feature type="transmembrane region" description="Helical" evidence="1">
    <location>
        <begin position="20"/>
        <end position="40"/>
    </location>
</feature>